<dbReference type="GO" id="GO:0005685">
    <property type="term" value="C:U1 snRNP"/>
    <property type="evidence" value="ECO:0007669"/>
    <property type="project" value="TreeGrafter"/>
</dbReference>
<proteinExistence type="predicted"/>
<feature type="region of interest" description="Disordered" evidence="6">
    <location>
        <begin position="956"/>
        <end position="980"/>
    </location>
</feature>
<dbReference type="Pfam" id="PF23241">
    <property type="entry name" value="HAT_PRP39_C"/>
    <property type="match status" value="1"/>
</dbReference>
<keyword evidence="4" id="KW-0508">mRNA splicing</keyword>
<evidence type="ECO:0000256" key="5">
    <source>
        <dbReference type="ARBA" id="ARBA00023242"/>
    </source>
</evidence>
<feature type="compositionally biased region" description="Polar residues" evidence="6">
    <location>
        <begin position="682"/>
        <end position="703"/>
    </location>
</feature>
<dbReference type="PANTHER" id="PTHR17204:SF26">
    <property type="entry name" value="PRE-MRNA-PROCESSING FACTOR 39-2"/>
    <property type="match status" value="1"/>
</dbReference>
<feature type="region of interest" description="Disordered" evidence="6">
    <location>
        <begin position="605"/>
        <end position="663"/>
    </location>
</feature>
<feature type="region of interest" description="Disordered" evidence="6">
    <location>
        <begin position="678"/>
        <end position="703"/>
    </location>
</feature>
<reference evidence="7 8" key="1">
    <citation type="journal article" date="2024" name="Plant J.">
        <title>Genome sequences and population genomics reveal climatic adaptation and genomic divergence between two closely related sweetgum species.</title>
        <authorList>
            <person name="Xu W.Q."/>
            <person name="Ren C.Q."/>
            <person name="Zhang X.Y."/>
            <person name="Comes H.P."/>
            <person name="Liu X.H."/>
            <person name="Li Y.G."/>
            <person name="Kettle C.J."/>
            <person name="Jalonen R."/>
            <person name="Gaisberger H."/>
            <person name="Ma Y.Z."/>
            <person name="Qiu Y.X."/>
        </authorList>
    </citation>
    <scope>NUCLEOTIDE SEQUENCE [LARGE SCALE GENOMIC DNA]</scope>
    <source>
        <strain evidence="7">Hangzhou</strain>
    </source>
</reference>
<dbReference type="FunFam" id="1.25.40.10:FF:000159">
    <property type="entry name" value="Tetratricopeptide repeat (TPR)-like superfamily protein"/>
    <property type="match status" value="1"/>
</dbReference>
<dbReference type="GO" id="GO:0030627">
    <property type="term" value="F:pre-mRNA 5'-splice site binding"/>
    <property type="evidence" value="ECO:0007669"/>
    <property type="project" value="TreeGrafter"/>
</dbReference>
<evidence type="ECO:0000256" key="1">
    <source>
        <dbReference type="ARBA" id="ARBA00004123"/>
    </source>
</evidence>
<dbReference type="Proteomes" id="UP001415857">
    <property type="component" value="Unassembled WGS sequence"/>
</dbReference>
<dbReference type="InterPro" id="IPR003107">
    <property type="entry name" value="HAT"/>
</dbReference>
<dbReference type="GO" id="GO:0000243">
    <property type="term" value="C:commitment complex"/>
    <property type="evidence" value="ECO:0007669"/>
    <property type="project" value="TreeGrafter"/>
</dbReference>
<feature type="region of interest" description="Disordered" evidence="6">
    <location>
        <begin position="532"/>
        <end position="566"/>
    </location>
</feature>
<comment type="caution">
    <text evidence="7">The sequence shown here is derived from an EMBL/GenBank/DDBJ whole genome shotgun (WGS) entry which is preliminary data.</text>
</comment>
<evidence type="ECO:0008006" key="9">
    <source>
        <dbReference type="Google" id="ProtNLM"/>
    </source>
</evidence>
<keyword evidence="2" id="KW-0507">mRNA processing</keyword>
<feature type="compositionally biased region" description="Polar residues" evidence="6">
    <location>
        <begin position="606"/>
        <end position="639"/>
    </location>
</feature>
<evidence type="ECO:0000256" key="6">
    <source>
        <dbReference type="SAM" id="MobiDB-lite"/>
    </source>
</evidence>
<gene>
    <name evidence="7" type="ORF">L1049_010516</name>
</gene>
<protein>
    <recommendedName>
        <fullName evidence="9">Pre-mRNA-processing factor 39</fullName>
    </recommendedName>
</protein>
<keyword evidence="8" id="KW-1185">Reference proteome</keyword>
<dbReference type="GO" id="GO:0071004">
    <property type="term" value="C:U2-type prespliceosome"/>
    <property type="evidence" value="ECO:0007669"/>
    <property type="project" value="TreeGrafter"/>
</dbReference>
<keyword evidence="5" id="KW-0539">Nucleus</keyword>
<feature type="region of interest" description="Disordered" evidence="6">
    <location>
        <begin position="832"/>
        <end position="901"/>
    </location>
</feature>
<dbReference type="PANTHER" id="PTHR17204">
    <property type="entry name" value="PRE-MRNA PROCESSING PROTEIN PRP39-RELATED"/>
    <property type="match status" value="1"/>
</dbReference>
<evidence type="ECO:0000313" key="7">
    <source>
        <dbReference type="EMBL" id="KAK9268077.1"/>
    </source>
</evidence>
<dbReference type="SUPFAM" id="SSF48452">
    <property type="entry name" value="TPR-like"/>
    <property type="match status" value="1"/>
</dbReference>
<dbReference type="GO" id="GO:0000395">
    <property type="term" value="P:mRNA 5'-splice site recognition"/>
    <property type="evidence" value="ECO:0007669"/>
    <property type="project" value="TreeGrafter"/>
</dbReference>
<name>A0AAP0R225_LIQFO</name>
<evidence type="ECO:0000256" key="4">
    <source>
        <dbReference type="ARBA" id="ARBA00023187"/>
    </source>
</evidence>
<dbReference type="Gene3D" id="1.25.40.10">
    <property type="entry name" value="Tetratricopeptide repeat domain"/>
    <property type="match status" value="1"/>
</dbReference>
<dbReference type="InterPro" id="IPR011990">
    <property type="entry name" value="TPR-like_helical_dom_sf"/>
</dbReference>
<accession>A0AAP0R225</accession>
<dbReference type="AlphaFoldDB" id="A0AAP0R225"/>
<comment type="subcellular location">
    <subcellularLocation>
        <location evidence="1">Nucleus</location>
    </subcellularLocation>
</comment>
<evidence type="ECO:0000256" key="3">
    <source>
        <dbReference type="ARBA" id="ARBA00022737"/>
    </source>
</evidence>
<keyword evidence="3" id="KW-0677">Repeat</keyword>
<organism evidence="7 8">
    <name type="scientific">Liquidambar formosana</name>
    <name type="common">Formosan gum</name>
    <dbReference type="NCBI Taxonomy" id="63359"/>
    <lineage>
        <taxon>Eukaryota</taxon>
        <taxon>Viridiplantae</taxon>
        <taxon>Streptophyta</taxon>
        <taxon>Embryophyta</taxon>
        <taxon>Tracheophyta</taxon>
        <taxon>Spermatophyta</taxon>
        <taxon>Magnoliopsida</taxon>
        <taxon>eudicotyledons</taxon>
        <taxon>Gunneridae</taxon>
        <taxon>Pentapetalae</taxon>
        <taxon>Saxifragales</taxon>
        <taxon>Altingiaceae</taxon>
        <taxon>Liquidambar</taxon>
    </lineage>
</organism>
<dbReference type="EMBL" id="JBBPBK010000016">
    <property type="protein sequence ID" value="KAK9268077.1"/>
    <property type="molecule type" value="Genomic_DNA"/>
</dbReference>
<sequence>MECQSNSVAEGQSELVLDSEVTTCYKDIEILHVIKDLLDPSIGSFRSKALQKYLSAGEQLYREACQLDAKIHFFETHIQRPYFHVKPLDASQLENWHHYLDFVEKQGDFDWAVKLYERCLIPCANYPEFWMRYVEFVEIKGGREIANFALDRATQIFLKCVPAIHLFNARFKEQIGDISSAHAAFLECDRDSDSNFVDNVIKEANMEKRLGNSVAASNIYKRALEMAAKKQKLHTLPVLYVHFSRLKYMITGSVDVARDVLIDGIKHVPHSKLLLEEVINFAMIHGGPSHINVVDSIVASAISPGPDVSQGFSSKEREDISNLYLEFVDLCGTIHDVRKAWNRHIRLFSHSMRTMSSYKHPTTGTKSLKMAIEERMDKLVAAMPHHPSGEYSSDHMIQLPIQDQEPSLSENHHIQSNQVTSDQLQSEEANNIAHETLQQVPAIVPEQYTEDPPEPNVSIIDLLHQVASDIGSAQASPGHSEANDIQQEHDCEIKQDMKPLTLESLSLNHQENEFSASIPTTSYESEAPQAINMSNGSSLESGHDTNGNPSISSPICTQPADSSQMLNESVLDSGQDTYENTSISSATGTPVADSAQIEIKLMRPSSLASSENPVPTQAHSQPQLPTNSGGNWRRMNNFNKPRRGSSSDKRHRQRQVSPQQQYTGAEMGAQMIISQGYPCQPLSRQNPQVQQGSPAPNQYQAPATQGGLTATHAWPMQNVQQQSFASPSQSQLPAQSVSYPQAQVFQYPMQSIDQSGNTQSGHEYNQMWQYYYYQQQILQQQQQLYLQQPHQQQLLQQYQQQQLQLQQNYLQQQQQQPYQQQNQFMQQQQQPNQQQQSQLQQQPNQQQQSQLQQQPNQQQQSQLQQQPNQQQQSQLQQQPNHQQQSQLQQQPNQQQQSQLQQQPNQQQQSQLQQQQPQLQQQQHYQLQQLQQQQHLLYLQQQQQLQQLQNQQHLHSQQLQQHQQSQLHQSPTQSQQDQLVQQQQQEQEQKQEQQQTITSITSQIQTWNSNLYQQVCF</sequence>
<dbReference type="SMART" id="SM00386">
    <property type="entry name" value="HAT"/>
    <property type="match status" value="1"/>
</dbReference>
<evidence type="ECO:0000256" key="2">
    <source>
        <dbReference type="ARBA" id="ARBA00022664"/>
    </source>
</evidence>
<evidence type="ECO:0000313" key="8">
    <source>
        <dbReference type="Proteomes" id="UP001415857"/>
    </source>
</evidence>
<dbReference type="InterPro" id="IPR059164">
    <property type="entry name" value="HAT_PRP39_C"/>
</dbReference>